<evidence type="ECO:0000313" key="3">
    <source>
        <dbReference type="Proteomes" id="UP000245880"/>
    </source>
</evidence>
<gene>
    <name evidence="2" type="ORF">CLV98_1248</name>
</gene>
<dbReference type="RefSeq" id="WP_109678241.1">
    <property type="nucleotide sequence ID" value="NZ_QGDT01000024.1"/>
</dbReference>
<sequence>MNDDTNISRRAFMAGALGTLALSNVGSTFLEPIIDIHQHSHYLGRSKAALLAHQKAMGISKTILLPSGTPAFGLSTHGGVSNGLEAQCGGNDECLALVREFPDSYAFGANEVPDVADAVKEIEKYLKLGAVVIGELKFGVECDSKEMKEIYHLAQEYDVPVLMHWQFERYNYHYDRFYKVLEQFPRVNFIGHAQTWWANIDKNHRDQTVLYPKTKVQAGGLTDRLLSDYPNMYGDLSAGSGLSSMTRDEDHAKGFLERHQDKLLYGSDCNDALGYGAGCQGGRTIATIRKLANTKNIERKILFDNAKKLFRI</sequence>
<proteinExistence type="predicted"/>
<feature type="domain" description="Amidohydrolase-related" evidence="1">
    <location>
        <begin position="73"/>
        <end position="312"/>
    </location>
</feature>
<dbReference type="AlphaFoldDB" id="A0A316A7D1"/>
<evidence type="ECO:0000313" key="2">
    <source>
        <dbReference type="EMBL" id="PWJ53372.1"/>
    </source>
</evidence>
<keyword evidence="2" id="KW-0378">Hydrolase</keyword>
<comment type="caution">
    <text evidence="2">The sequence shown here is derived from an EMBL/GenBank/DDBJ whole genome shotgun (WGS) entry which is preliminary data.</text>
</comment>
<keyword evidence="3" id="KW-1185">Reference proteome</keyword>
<dbReference type="GO" id="GO:0016787">
    <property type="term" value="F:hydrolase activity"/>
    <property type="evidence" value="ECO:0007669"/>
    <property type="project" value="UniProtKB-KW"/>
</dbReference>
<accession>A0A316A7D1</accession>
<evidence type="ECO:0000259" key="1">
    <source>
        <dbReference type="Pfam" id="PF04909"/>
    </source>
</evidence>
<dbReference type="EMBL" id="QGDT01000024">
    <property type="protein sequence ID" value="PWJ53372.1"/>
    <property type="molecule type" value="Genomic_DNA"/>
</dbReference>
<dbReference type="Pfam" id="PF04909">
    <property type="entry name" value="Amidohydro_2"/>
    <property type="match status" value="1"/>
</dbReference>
<protein>
    <submittedName>
        <fullName evidence="2">Putative TIM-barrel fold metal-dependent hydrolase</fullName>
    </submittedName>
</protein>
<dbReference type="Proteomes" id="UP000245880">
    <property type="component" value="Unassembled WGS sequence"/>
</dbReference>
<dbReference type="OrthoDB" id="9771932at2"/>
<dbReference type="Gene3D" id="3.20.20.140">
    <property type="entry name" value="Metal-dependent hydrolases"/>
    <property type="match status" value="1"/>
</dbReference>
<reference evidence="2 3" key="1">
    <citation type="submission" date="2018-03" db="EMBL/GenBank/DDBJ databases">
        <title>Genomic Encyclopedia of Archaeal and Bacterial Type Strains, Phase II (KMG-II): from individual species to whole genera.</title>
        <authorList>
            <person name="Goeker M."/>
        </authorList>
    </citation>
    <scope>NUCLEOTIDE SEQUENCE [LARGE SCALE GENOMIC DNA]</scope>
    <source>
        <strain evidence="2 3">DSM 100346</strain>
    </source>
</reference>
<dbReference type="InterPro" id="IPR032466">
    <property type="entry name" value="Metal_Hydrolase"/>
</dbReference>
<dbReference type="SUPFAM" id="SSF51556">
    <property type="entry name" value="Metallo-dependent hydrolases"/>
    <property type="match status" value="1"/>
</dbReference>
<dbReference type="InterPro" id="IPR006680">
    <property type="entry name" value="Amidohydro-rel"/>
</dbReference>
<organism evidence="2 3">
    <name type="scientific">Dyadobacter jejuensis</name>
    <dbReference type="NCBI Taxonomy" id="1082580"/>
    <lineage>
        <taxon>Bacteria</taxon>
        <taxon>Pseudomonadati</taxon>
        <taxon>Bacteroidota</taxon>
        <taxon>Cytophagia</taxon>
        <taxon>Cytophagales</taxon>
        <taxon>Spirosomataceae</taxon>
        <taxon>Dyadobacter</taxon>
    </lineage>
</organism>
<name>A0A316A7D1_9BACT</name>